<feature type="region of interest" description="Disordered" evidence="1">
    <location>
        <begin position="135"/>
        <end position="170"/>
    </location>
</feature>
<protein>
    <submittedName>
        <fullName evidence="2">Uncharacterized protein</fullName>
    </submittedName>
</protein>
<feature type="non-terminal residue" evidence="2">
    <location>
        <position position="1"/>
    </location>
</feature>
<evidence type="ECO:0000313" key="3">
    <source>
        <dbReference type="Proteomes" id="UP000823405"/>
    </source>
</evidence>
<dbReference type="EMBL" id="JAAAIN010000655">
    <property type="protein sequence ID" value="KAG0311984.1"/>
    <property type="molecule type" value="Genomic_DNA"/>
</dbReference>
<keyword evidence="3" id="KW-1185">Reference proteome</keyword>
<evidence type="ECO:0000313" key="2">
    <source>
        <dbReference type="EMBL" id="KAG0311984.1"/>
    </source>
</evidence>
<name>A0A9P6UMX4_9FUNG</name>
<comment type="caution">
    <text evidence="2">The sequence shown here is derived from an EMBL/GenBank/DDBJ whole genome shotgun (WGS) entry which is preliminary data.</text>
</comment>
<evidence type="ECO:0000256" key="1">
    <source>
        <dbReference type="SAM" id="MobiDB-lite"/>
    </source>
</evidence>
<accession>A0A9P6UMX4</accession>
<reference evidence="2" key="1">
    <citation type="journal article" date="2020" name="Fungal Divers.">
        <title>Resolving the Mortierellaceae phylogeny through synthesis of multi-gene phylogenetics and phylogenomics.</title>
        <authorList>
            <person name="Vandepol N."/>
            <person name="Liber J."/>
            <person name="Desiro A."/>
            <person name="Na H."/>
            <person name="Kennedy M."/>
            <person name="Barry K."/>
            <person name="Grigoriev I.V."/>
            <person name="Miller A.N."/>
            <person name="O'Donnell K."/>
            <person name="Stajich J.E."/>
            <person name="Bonito G."/>
        </authorList>
    </citation>
    <scope>NUCLEOTIDE SEQUENCE</scope>
    <source>
        <strain evidence="2">NVP60</strain>
    </source>
</reference>
<dbReference type="AlphaFoldDB" id="A0A9P6UMX4"/>
<dbReference type="Proteomes" id="UP000823405">
    <property type="component" value="Unassembled WGS sequence"/>
</dbReference>
<sequence length="191" mass="20685">MDHRESSHATFESVPKAVLCIDMDFGPIAETFKAAVSTVVGGAAAANHPYDHHYEYTQAVSNSSQYTSHVRDNMKAVESKEGEVSQTIVAYLNSLTENNKSEQSGKAVTEAKLPTNAVHHSSLVTLELYCRERNQHPHSSRSTNLSRPFNSTKCTSYNTPTSPTPPTATKAPAAMDIVTVTSTAFPTIPSD</sequence>
<feature type="compositionally biased region" description="Polar residues" evidence="1">
    <location>
        <begin position="140"/>
        <end position="158"/>
    </location>
</feature>
<organism evidence="2 3">
    <name type="scientific">Linnemannia gamsii</name>
    <dbReference type="NCBI Taxonomy" id="64522"/>
    <lineage>
        <taxon>Eukaryota</taxon>
        <taxon>Fungi</taxon>
        <taxon>Fungi incertae sedis</taxon>
        <taxon>Mucoromycota</taxon>
        <taxon>Mortierellomycotina</taxon>
        <taxon>Mortierellomycetes</taxon>
        <taxon>Mortierellales</taxon>
        <taxon>Mortierellaceae</taxon>
        <taxon>Linnemannia</taxon>
    </lineage>
</organism>
<proteinExistence type="predicted"/>
<gene>
    <name evidence="2" type="ORF">BGZ97_011506</name>
</gene>